<protein>
    <submittedName>
        <fullName evidence="1">Uncharacterized protein</fullName>
    </submittedName>
</protein>
<keyword evidence="2" id="KW-1185">Reference proteome</keyword>
<proteinExistence type="predicted"/>
<reference evidence="1 2" key="1">
    <citation type="submission" date="2024-07" db="EMBL/GenBank/DDBJ databases">
        <title>Section-level genome sequencing and comparative genomics of Aspergillus sections Usti and Cavernicolus.</title>
        <authorList>
            <consortium name="Lawrence Berkeley National Laboratory"/>
            <person name="Nybo J.L."/>
            <person name="Vesth T.C."/>
            <person name="Theobald S."/>
            <person name="Frisvad J.C."/>
            <person name="Larsen T.O."/>
            <person name="Kjaerboelling I."/>
            <person name="Rothschild-Mancinelli K."/>
            <person name="Lyhne E.K."/>
            <person name="Kogle M.E."/>
            <person name="Barry K."/>
            <person name="Clum A."/>
            <person name="Na H."/>
            <person name="Ledsgaard L."/>
            <person name="Lin J."/>
            <person name="Lipzen A."/>
            <person name="Kuo A."/>
            <person name="Riley R."/>
            <person name="Mondo S."/>
            <person name="Labutti K."/>
            <person name="Haridas S."/>
            <person name="Pangalinan J."/>
            <person name="Salamov A.A."/>
            <person name="Simmons B.A."/>
            <person name="Magnuson J.K."/>
            <person name="Chen J."/>
            <person name="Drula E."/>
            <person name="Henrissat B."/>
            <person name="Wiebenga A."/>
            <person name="Lubbers R.J."/>
            <person name="Gomes A.C."/>
            <person name="Makela M.R."/>
            <person name="Stajich J."/>
            <person name="Grigoriev I.V."/>
            <person name="Mortensen U.H."/>
            <person name="De Vries R.P."/>
            <person name="Baker S.E."/>
            <person name="Andersen M.R."/>
        </authorList>
    </citation>
    <scope>NUCLEOTIDE SEQUENCE [LARGE SCALE GENOMIC DNA]</scope>
    <source>
        <strain evidence="1 2">CBS 209.92</strain>
    </source>
</reference>
<dbReference type="Proteomes" id="UP001610563">
    <property type="component" value="Unassembled WGS sequence"/>
</dbReference>
<gene>
    <name evidence="1" type="ORF">BJX66DRAFT_311917</name>
</gene>
<dbReference type="EMBL" id="JBFTWV010000106">
    <property type="protein sequence ID" value="KAL2786992.1"/>
    <property type="molecule type" value="Genomic_DNA"/>
</dbReference>
<name>A0ABR4FUN7_9EURO</name>
<feature type="non-terminal residue" evidence="1">
    <location>
        <position position="71"/>
    </location>
</feature>
<evidence type="ECO:0000313" key="1">
    <source>
        <dbReference type="EMBL" id="KAL2786992.1"/>
    </source>
</evidence>
<comment type="caution">
    <text evidence="1">The sequence shown here is derived from an EMBL/GenBank/DDBJ whole genome shotgun (WGS) entry which is preliminary data.</text>
</comment>
<sequence>MRLRPQFPNTRKSYFTRLTNVKEMNHILKASSWVLSPTINNIYGCRLVRVASTFHLSHRMAGFAHMLYHVF</sequence>
<accession>A0ABR4FUN7</accession>
<evidence type="ECO:0000313" key="2">
    <source>
        <dbReference type="Proteomes" id="UP001610563"/>
    </source>
</evidence>
<organism evidence="1 2">
    <name type="scientific">Aspergillus keveii</name>
    <dbReference type="NCBI Taxonomy" id="714993"/>
    <lineage>
        <taxon>Eukaryota</taxon>
        <taxon>Fungi</taxon>
        <taxon>Dikarya</taxon>
        <taxon>Ascomycota</taxon>
        <taxon>Pezizomycotina</taxon>
        <taxon>Eurotiomycetes</taxon>
        <taxon>Eurotiomycetidae</taxon>
        <taxon>Eurotiales</taxon>
        <taxon>Aspergillaceae</taxon>
        <taxon>Aspergillus</taxon>
        <taxon>Aspergillus subgen. Nidulantes</taxon>
    </lineage>
</organism>